<name>B8IVA2_METNO</name>
<keyword evidence="4" id="KW-1185">Reference proteome</keyword>
<feature type="region of interest" description="Disordered" evidence="1">
    <location>
        <begin position="159"/>
        <end position="178"/>
    </location>
</feature>
<sequence length="178" mass="19690">MSDKAIRQDVIEELGFDPSIDAANIGVAVENGIVTLTGYVDTYAERTAAERAVRKVRGVRGGVEEIKVRLAGQTLPRDEDLAQRAVQMLDWSATVPKNTVQVKVQDGWVTLTGQVEWQYQEEARAAQMRLAGLAGIINLIEVIPKASAADCARRSSRRCSGTLRSRRTRSRLPSRTRR</sequence>
<dbReference type="PROSITE" id="PS50914">
    <property type="entry name" value="BON"/>
    <property type="match status" value="2"/>
</dbReference>
<evidence type="ECO:0000259" key="2">
    <source>
        <dbReference type="PROSITE" id="PS50914"/>
    </source>
</evidence>
<dbReference type="KEGG" id="mno:Mnod_6133"/>
<dbReference type="Pfam" id="PF04972">
    <property type="entry name" value="BON"/>
    <property type="match status" value="2"/>
</dbReference>
<dbReference type="InterPro" id="IPR007055">
    <property type="entry name" value="BON_dom"/>
</dbReference>
<dbReference type="eggNOG" id="COG2823">
    <property type="taxonomic scope" value="Bacteria"/>
</dbReference>
<dbReference type="HOGENOM" id="CLU_122350_0_0_5"/>
<dbReference type="RefSeq" id="WP_015932540.1">
    <property type="nucleotide sequence ID" value="NC_011894.1"/>
</dbReference>
<feature type="domain" description="BON" evidence="2">
    <location>
        <begin position="2"/>
        <end position="70"/>
    </location>
</feature>
<dbReference type="InterPro" id="IPR051686">
    <property type="entry name" value="Lipoprotein_DolP"/>
</dbReference>
<accession>B8IVA2</accession>
<dbReference type="PANTHER" id="PTHR34606">
    <property type="entry name" value="BON DOMAIN-CONTAINING PROTEIN"/>
    <property type="match status" value="1"/>
</dbReference>
<dbReference type="EMBL" id="CP001349">
    <property type="protein sequence ID" value="ACL60953.1"/>
    <property type="molecule type" value="Genomic_DNA"/>
</dbReference>
<reference evidence="3 4" key="1">
    <citation type="submission" date="2009-01" db="EMBL/GenBank/DDBJ databases">
        <title>Complete sequence of chromosome of Methylobacterium nodulans ORS 2060.</title>
        <authorList>
            <consortium name="US DOE Joint Genome Institute"/>
            <person name="Lucas S."/>
            <person name="Copeland A."/>
            <person name="Lapidus A."/>
            <person name="Glavina del Rio T."/>
            <person name="Dalin E."/>
            <person name="Tice H."/>
            <person name="Bruce D."/>
            <person name="Goodwin L."/>
            <person name="Pitluck S."/>
            <person name="Sims D."/>
            <person name="Brettin T."/>
            <person name="Detter J.C."/>
            <person name="Han C."/>
            <person name="Larimer F."/>
            <person name="Land M."/>
            <person name="Hauser L."/>
            <person name="Kyrpides N."/>
            <person name="Ivanova N."/>
            <person name="Marx C.J."/>
            <person name="Richardson P."/>
        </authorList>
    </citation>
    <scope>NUCLEOTIDE SEQUENCE [LARGE SCALE GENOMIC DNA]</scope>
    <source>
        <strain evidence="4">LMG 21967 / CNCM I-2342 / ORS 2060</strain>
    </source>
</reference>
<feature type="compositionally biased region" description="Basic residues" evidence="1">
    <location>
        <begin position="164"/>
        <end position="178"/>
    </location>
</feature>
<gene>
    <name evidence="3" type="ordered locus">Mnod_6133</name>
</gene>
<dbReference type="Proteomes" id="UP000008207">
    <property type="component" value="Chromosome"/>
</dbReference>
<organism evidence="3 4">
    <name type="scientific">Methylobacterium nodulans (strain LMG 21967 / CNCM I-2342 / ORS 2060)</name>
    <dbReference type="NCBI Taxonomy" id="460265"/>
    <lineage>
        <taxon>Bacteria</taxon>
        <taxon>Pseudomonadati</taxon>
        <taxon>Pseudomonadota</taxon>
        <taxon>Alphaproteobacteria</taxon>
        <taxon>Hyphomicrobiales</taxon>
        <taxon>Methylobacteriaceae</taxon>
        <taxon>Methylobacterium</taxon>
    </lineage>
</organism>
<dbReference type="Gene3D" id="3.30.1340.30">
    <property type="match status" value="2"/>
</dbReference>
<evidence type="ECO:0000256" key="1">
    <source>
        <dbReference type="SAM" id="MobiDB-lite"/>
    </source>
</evidence>
<dbReference type="PANTHER" id="PTHR34606:SF4">
    <property type="entry name" value="OUTER MEMBRANE LIPOPROTEIN DOLP"/>
    <property type="match status" value="1"/>
</dbReference>
<evidence type="ECO:0000313" key="4">
    <source>
        <dbReference type="Proteomes" id="UP000008207"/>
    </source>
</evidence>
<protein>
    <submittedName>
        <fullName evidence="3">Transport-associated</fullName>
    </submittedName>
</protein>
<dbReference type="STRING" id="460265.Mnod_6133"/>
<feature type="domain" description="BON" evidence="2">
    <location>
        <begin position="77"/>
        <end position="144"/>
    </location>
</feature>
<evidence type="ECO:0000313" key="3">
    <source>
        <dbReference type="EMBL" id="ACL60953.1"/>
    </source>
</evidence>
<proteinExistence type="predicted"/>
<dbReference type="AlphaFoldDB" id="B8IVA2"/>